<evidence type="ECO:0000256" key="6">
    <source>
        <dbReference type="ARBA" id="ARBA00022777"/>
    </source>
</evidence>
<feature type="transmembrane region" description="Helical" evidence="9">
    <location>
        <begin position="63"/>
        <end position="86"/>
    </location>
</feature>
<dbReference type="PANTHER" id="PTHR24421:SF10">
    <property type="entry name" value="NITRATE_NITRITE SENSOR PROTEIN NARQ"/>
    <property type="match status" value="1"/>
</dbReference>
<dbReference type="GO" id="GO:0005524">
    <property type="term" value="F:ATP binding"/>
    <property type="evidence" value="ECO:0007669"/>
    <property type="project" value="UniProtKB-KW"/>
</dbReference>
<evidence type="ECO:0000256" key="4">
    <source>
        <dbReference type="ARBA" id="ARBA00022679"/>
    </source>
</evidence>
<keyword evidence="6 11" id="KW-0418">Kinase</keyword>
<feature type="transmembrane region" description="Helical" evidence="9">
    <location>
        <begin position="37"/>
        <end position="56"/>
    </location>
</feature>
<evidence type="ECO:0000259" key="10">
    <source>
        <dbReference type="PROSITE" id="PS50109"/>
    </source>
</evidence>
<dbReference type="Gene3D" id="1.20.5.1930">
    <property type="match status" value="1"/>
</dbReference>
<dbReference type="GO" id="GO:0016020">
    <property type="term" value="C:membrane"/>
    <property type="evidence" value="ECO:0007669"/>
    <property type="project" value="InterPro"/>
</dbReference>
<dbReference type="EMBL" id="CP001814">
    <property type="protein sequence ID" value="ACZ86269.1"/>
    <property type="molecule type" value="Genomic_DNA"/>
</dbReference>
<comment type="catalytic activity">
    <reaction evidence="1">
        <text>ATP + protein L-histidine = ADP + protein N-phospho-L-histidine.</text>
        <dbReference type="EC" id="2.7.13.3"/>
    </reaction>
</comment>
<dbReference type="AlphaFoldDB" id="D2BDI0"/>
<keyword evidence="8" id="KW-0902">Two-component regulatory system</keyword>
<dbReference type="EC" id="2.7.13.3" evidence="2"/>
<dbReference type="KEGG" id="sro:Sros_3330"/>
<dbReference type="InterPro" id="IPR005467">
    <property type="entry name" value="His_kinase_dom"/>
</dbReference>
<dbReference type="PANTHER" id="PTHR24421">
    <property type="entry name" value="NITRATE/NITRITE SENSOR PROTEIN NARX-RELATED"/>
    <property type="match status" value="1"/>
</dbReference>
<evidence type="ECO:0000256" key="9">
    <source>
        <dbReference type="SAM" id="Phobius"/>
    </source>
</evidence>
<reference evidence="11 12" key="1">
    <citation type="journal article" date="2010" name="Stand. Genomic Sci.">
        <title>Complete genome sequence of Streptosporangium roseum type strain (NI 9100).</title>
        <authorList>
            <person name="Nolan M."/>
            <person name="Sikorski J."/>
            <person name="Jando M."/>
            <person name="Lucas S."/>
            <person name="Lapidus A."/>
            <person name="Glavina Del Rio T."/>
            <person name="Chen F."/>
            <person name="Tice H."/>
            <person name="Pitluck S."/>
            <person name="Cheng J.F."/>
            <person name="Chertkov O."/>
            <person name="Sims D."/>
            <person name="Meincke L."/>
            <person name="Brettin T."/>
            <person name="Han C."/>
            <person name="Detter J.C."/>
            <person name="Bruce D."/>
            <person name="Goodwin L."/>
            <person name="Land M."/>
            <person name="Hauser L."/>
            <person name="Chang Y.J."/>
            <person name="Jeffries C.D."/>
            <person name="Ivanova N."/>
            <person name="Mavromatis K."/>
            <person name="Mikhailova N."/>
            <person name="Chen A."/>
            <person name="Palaniappan K."/>
            <person name="Chain P."/>
            <person name="Rohde M."/>
            <person name="Goker M."/>
            <person name="Bristow J."/>
            <person name="Eisen J.A."/>
            <person name="Markowitz V."/>
            <person name="Hugenholtz P."/>
            <person name="Kyrpides N.C."/>
            <person name="Klenk H.P."/>
        </authorList>
    </citation>
    <scope>NUCLEOTIDE SEQUENCE [LARGE SCALE GENOMIC DNA]</scope>
    <source>
        <strain evidence="12">ATCC 12428 / DSM 43021 / JCM 3005 / NI 9100</strain>
    </source>
</reference>
<dbReference type="CDD" id="cd16917">
    <property type="entry name" value="HATPase_UhpB-NarQ-NarX-like"/>
    <property type="match status" value="1"/>
</dbReference>
<dbReference type="eggNOG" id="COG4585">
    <property type="taxonomic scope" value="Bacteria"/>
</dbReference>
<dbReference type="SMART" id="SM00387">
    <property type="entry name" value="HATPase_c"/>
    <property type="match status" value="1"/>
</dbReference>
<keyword evidence="9" id="KW-0472">Membrane</keyword>
<dbReference type="InterPro" id="IPR050482">
    <property type="entry name" value="Sensor_HK_TwoCompSys"/>
</dbReference>
<evidence type="ECO:0000256" key="1">
    <source>
        <dbReference type="ARBA" id="ARBA00000085"/>
    </source>
</evidence>
<evidence type="ECO:0000256" key="3">
    <source>
        <dbReference type="ARBA" id="ARBA00022553"/>
    </source>
</evidence>
<dbReference type="STRING" id="479432.Sros_3330"/>
<dbReference type="Pfam" id="PF02518">
    <property type="entry name" value="HATPase_c"/>
    <property type="match status" value="1"/>
</dbReference>
<proteinExistence type="predicted"/>
<keyword evidence="9" id="KW-0812">Transmembrane</keyword>
<dbReference type="InterPro" id="IPR003594">
    <property type="entry name" value="HATPase_dom"/>
</dbReference>
<keyword evidence="9" id="KW-1133">Transmembrane helix</keyword>
<feature type="transmembrane region" description="Helical" evidence="9">
    <location>
        <begin position="133"/>
        <end position="151"/>
    </location>
</feature>
<name>D2BDI0_STRRD</name>
<evidence type="ECO:0000313" key="12">
    <source>
        <dbReference type="Proteomes" id="UP000002029"/>
    </source>
</evidence>
<dbReference type="InterPro" id="IPR036890">
    <property type="entry name" value="HATPase_C_sf"/>
</dbReference>
<dbReference type="SUPFAM" id="SSF55874">
    <property type="entry name" value="ATPase domain of HSP90 chaperone/DNA topoisomerase II/histidine kinase"/>
    <property type="match status" value="1"/>
</dbReference>
<protein>
    <recommendedName>
        <fullName evidence="2">histidine kinase</fullName>
        <ecNumber evidence="2">2.7.13.3</ecNumber>
    </recommendedName>
</protein>
<evidence type="ECO:0000256" key="5">
    <source>
        <dbReference type="ARBA" id="ARBA00022741"/>
    </source>
</evidence>
<feature type="transmembrane region" description="Helical" evidence="9">
    <location>
        <begin position="173"/>
        <end position="194"/>
    </location>
</feature>
<evidence type="ECO:0000313" key="11">
    <source>
        <dbReference type="EMBL" id="ACZ86269.1"/>
    </source>
</evidence>
<dbReference type="PROSITE" id="PS50109">
    <property type="entry name" value="HIS_KIN"/>
    <property type="match status" value="1"/>
</dbReference>
<evidence type="ECO:0000256" key="8">
    <source>
        <dbReference type="ARBA" id="ARBA00023012"/>
    </source>
</evidence>
<sequence>MRVRTYRWPWLIPGASSTAILAGAVLTVAVPVPDVTYLVLDAVVGLTFPLVGALIVTRRPRNLLGWLFCLSGAGLAMQALAGGYAVYGEAHGWPGAGFAAWVMNWVFFTGFGPLFLLPMLLPDGRLPSRRWRWVIGTLVLMTVVLQAMLMFRDRSWVWGTEEPNPLGFVPTDVVAVSFGAVIVAMSVAGVVAVAMRVRSAQDRRRLLPVLASAVAIALASIVDAAPPDGLPLLGAWLQAATLPLLPAAAAVAIFRYRLFDIEVLIRRTVVYVAVTCLLLGAYLATVTTFDTLLRQDGGVLEPLLGTAVVAVAFAPLRDAVQRAVARLLFGNRGDPAAALSLLGQRLEVSADPTRLLDGAAETVAHTLRLPSVAVLAADGTPVSVVGGVPEHGVRLPLLSGGQREGELRAAPRSPGEDLSRLDLAVLDDLARHLAVALAAVRLAREVQSSRERLVIAREEERRRLRRDLHDGLGPGLATICVRLDLIRAMAPAGLRDQLREVRQLTDGLVGDIRRTVHDLRPPALDELGLDGALEDLVLDIAPDPGGGPAVAVRAPLPFPALPAAVEVAAYRISQEALANALRHADASNVEITVRAEPERLFLEIRDDGRGLPDPVVEGVGSGSMRERAAELGGLLRRTSSQGKGTIVEAVLPL</sequence>
<dbReference type="GO" id="GO:0000155">
    <property type="term" value="F:phosphorelay sensor kinase activity"/>
    <property type="evidence" value="ECO:0007669"/>
    <property type="project" value="InterPro"/>
</dbReference>
<keyword evidence="5" id="KW-0547">Nucleotide-binding</keyword>
<keyword evidence="7" id="KW-0067">ATP-binding</keyword>
<feature type="domain" description="Histidine kinase" evidence="10">
    <location>
        <begin position="571"/>
        <end position="653"/>
    </location>
</feature>
<accession>D2BDI0</accession>
<feature type="transmembrane region" description="Helical" evidence="9">
    <location>
        <begin position="236"/>
        <end position="256"/>
    </location>
</feature>
<keyword evidence="12" id="KW-1185">Reference proteome</keyword>
<dbReference type="Pfam" id="PF07730">
    <property type="entry name" value="HisKA_3"/>
    <property type="match status" value="1"/>
</dbReference>
<dbReference type="Proteomes" id="UP000002029">
    <property type="component" value="Chromosome"/>
</dbReference>
<feature type="transmembrane region" description="Helical" evidence="9">
    <location>
        <begin position="268"/>
        <end position="287"/>
    </location>
</feature>
<dbReference type="InterPro" id="IPR011712">
    <property type="entry name" value="Sig_transdc_His_kin_sub3_dim/P"/>
</dbReference>
<dbReference type="HOGENOM" id="CLU_021898_1_0_11"/>
<feature type="transmembrane region" description="Helical" evidence="9">
    <location>
        <begin position="98"/>
        <end position="121"/>
    </location>
</feature>
<evidence type="ECO:0000256" key="2">
    <source>
        <dbReference type="ARBA" id="ARBA00012438"/>
    </source>
</evidence>
<organism evidence="11 12">
    <name type="scientific">Streptosporangium roseum (strain ATCC 12428 / DSM 43021 / JCM 3005 / KCTC 9067 / NCIMB 10171 / NRRL 2505 / NI 9100)</name>
    <dbReference type="NCBI Taxonomy" id="479432"/>
    <lineage>
        <taxon>Bacteria</taxon>
        <taxon>Bacillati</taxon>
        <taxon>Actinomycetota</taxon>
        <taxon>Actinomycetes</taxon>
        <taxon>Streptosporangiales</taxon>
        <taxon>Streptosporangiaceae</taxon>
        <taxon>Streptosporangium</taxon>
    </lineage>
</organism>
<dbReference type="GO" id="GO:0046983">
    <property type="term" value="F:protein dimerization activity"/>
    <property type="evidence" value="ECO:0007669"/>
    <property type="project" value="InterPro"/>
</dbReference>
<keyword evidence="3" id="KW-0597">Phosphoprotein</keyword>
<keyword evidence="4 11" id="KW-0808">Transferase</keyword>
<dbReference type="Gene3D" id="3.30.565.10">
    <property type="entry name" value="Histidine kinase-like ATPase, C-terminal domain"/>
    <property type="match status" value="1"/>
</dbReference>
<feature type="transmembrane region" description="Helical" evidence="9">
    <location>
        <begin position="206"/>
        <end position="224"/>
    </location>
</feature>
<evidence type="ECO:0000256" key="7">
    <source>
        <dbReference type="ARBA" id="ARBA00022840"/>
    </source>
</evidence>
<gene>
    <name evidence="11" type="ordered locus">Sros_3330</name>
</gene>